<sequence>MVNRKKTICVIGAGPSGLTAAKNLLWDRRGRRSAAPGFRSASADFRVTIIESQLHIGGLWPSAPDDIHGHIHPLMLANQSRHTMQLSGLAWDDQAPVFPRAWQIGAYLERYYQRFLHGFLETGDLVLQLGRRVVKVEPIEDGKKGWHVSTQETLASHGVEVVDAGVFDYIVVASGFFGSPRVPGGLATQGGMNDLPILHSSAYRDLNTLFSNLVPSSGKIVVAGGQFSGVDIAATIADHLSNMQHIPSGKPSNLSVHHIVQKPFWVFPLHTSPAVDAASPLFLPLDMTSYNMLKRPHLLSDTQGHISVERARTTHSIFSELLGSDQSDIHPALALPEGSPARDAPPYVAVSDTYSEHVRSGTITLTTGKLELVSNKQISVTTASESSLIDDVAAVIMATGFNATSSLSFLPDSVKKTMSFDETDTRQPLVLAFHDTHHPSVPSLAFVGFYRSPYWGVMEMQARVATALITEHAASQSWAASTPQWPRLAPALAEDQSVQRTLALRADPERASQFPMGDYLYLMDSFGKALGIPRTPGTVRIGEMTMDVVTPMHYFDTDDGQGELMIDTKDNDHAIEFTKQTIFAGLKDNRFVARAIFRSLQGTWKLDRYLKSKLPSHPSGRFVGTATFSLREGTNDGLPSSEAADAEYLYTEEGLFTADNGLSFRASRRYVWRYNERLDKLSVWFARTDDASKADYLFHALKFSPTDHGWTAKAGHLCIEDFYDVHYQFSLNGVNLTKWTLGYAVSGPSKDYTILGTFQRS</sequence>
<feature type="domain" description="DUF6314" evidence="4">
    <location>
        <begin position="600"/>
        <end position="760"/>
    </location>
</feature>
<reference evidence="5 6" key="1">
    <citation type="submission" date="2024-01" db="EMBL/GenBank/DDBJ databases">
        <authorList>
            <person name="Allen C."/>
            <person name="Tagirdzhanova G."/>
        </authorList>
    </citation>
    <scope>NUCLEOTIDE SEQUENCE [LARGE SCALE GENOMIC DNA]</scope>
    <source>
        <strain evidence="5 6">CBS 573.63</strain>
    </source>
</reference>
<evidence type="ECO:0000313" key="5">
    <source>
        <dbReference type="EMBL" id="CAK7267913.1"/>
    </source>
</evidence>
<proteinExistence type="predicted"/>
<accession>A0ABP0DJR8</accession>
<dbReference type="EMBL" id="CAWUOM010000040">
    <property type="protein sequence ID" value="CAK7267913.1"/>
    <property type="molecule type" value="Genomic_DNA"/>
</dbReference>
<keyword evidence="6" id="KW-1185">Reference proteome</keyword>
<evidence type="ECO:0000259" key="4">
    <source>
        <dbReference type="Pfam" id="PF19834"/>
    </source>
</evidence>
<comment type="caution">
    <text evidence="5">The sequence shown here is derived from an EMBL/GenBank/DDBJ whole genome shotgun (WGS) entry which is preliminary data.</text>
</comment>
<dbReference type="InterPro" id="IPR045632">
    <property type="entry name" value="DUF6314"/>
</dbReference>
<evidence type="ECO:0000256" key="2">
    <source>
        <dbReference type="ARBA" id="ARBA00022827"/>
    </source>
</evidence>
<gene>
    <name evidence="5" type="ORF">SEPCBS57363_002832</name>
</gene>
<evidence type="ECO:0000256" key="3">
    <source>
        <dbReference type="ARBA" id="ARBA00023002"/>
    </source>
</evidence>
<dbReference type="Gene3D" id="3.50.50.60">
    <property type="entry name" value="FAD/NAD(P)-binding domain"/>
    <property type="match status" value="1"/>
</dbReference>
<dbReference type="Pfam" id="PF19834">
    <property type="entry name" value="DUF6314"/>
    <property type="match status" value="1"/>
</dbReference>
<keyword evidence="3" id="KW-0560">Oxidoreductase</keyword>
<dbReference type="Proteomes" id="UP001642501">
    <property type="component" value="Unassembled WGS sequence"/>
</dbReference>
<dbReference type="InterPro" id="IPR050346">
    <property type="entry name" value="FMO-like"/>
</dbReference>
<dbReference type="Pfam" id="PF13450">
    <property type="entry name" value="NAD_binding_8"/>
    <property type="match status" value="1"/>
</dbReference>
<keyword evidence="2" id="KW-0274">FAD</keyword>
<evidence type="ECO:0000313" key="6">
    <source>
        <dbReference type="Proteomes" id="UP001642501"/>
    </source>
</evidence>
<name>A0ABP0DJR8_9PEZI</name>
<protein>
    <recommendedName>
        <fullName evidence="4">DUF6314 domain-containing protein</fullName>
    </recommendedName>
</protein>
<keyword evidence="1" id="KW-0285">Flavoprotein</keyword>
<organism evidence="5 6">
    <name type="scientific">Sporothrix epigloea</name>
    <dbReference type="NCBI Taxonomy" id="1892477"/>
    <lineage>
        <taxon>Eukaryota</taxon>
        <taxon>Fungi</taxon>
        <taxon>Dikarya</taxon>
        <taxon>Ascomycota</taxon>
        <taxon>Pezizomycotina</taxon>
        <taxon>Sordariomycetes</taxon>
        <taxon>Sordariomycetidae</taxon>
        <taxon>Ophiostomatales</taxon>
        <taxon>Ophiostomataceae</taxon>
        <taxon>Sporothrix</taxon>
    </lineage>
</organism>
<dbReference type="InterPro" id="IPR036188">
    <property type="entry name" value="FAD/NAD-bd_sf"/>
</dbReference>
<dbReference type="SUPFAM" id="SSF51905">
    <property type="entry name" value="FAD/NAD(P)-binding domain"/>
    <property type="match status" value="1"/>
</dbReference>
<dbReference type="PANTHER" id="PTHR23023">
    <property type="entry name" value="DIMETHYLANILINE MONOOXYGENASE"/>
    <property type="match status" value="1"/>
</dbReference>
<evidence type="ECO:0000256" key="1">
    <source>
        <dbReference type="ARBA" id="ARBA00022630"/>
    </source>
</evidence>